<accession>A0A8E1QZZ1</accession>
<reference evidence="1 2" key="1">
    <citation type="submission" date="2015-06" db="EMBL/GenBank/DDBJ databases">
        <title>Prevotella sp. 109, sp. nov., a novel member of the family Prevotellaceae isolated from human faeces.</title>
        <authorList>
            <person name="Shkoporov A.N."/>
            <person name="Chaplin A.V."/>
            <person name="Kafarskaia L.I."/>
            <person name="Efimov B.A."/>
        </authorList>
    </citation>
    <scope>NUCLEOTIDE SEQUENCE [LARGE SCALE GENOMIC DNA]</scope>
    <source>
        <strain evidence="1 2">109</strain>
    </source>
</reference>
<gene>
    <name evidence="1" type="ORF">ACU52_01615</name>
</gene>
<organism evidence="1 2">
    <name type="scientific">Xylanibacter rarus</name>
    <dbReference type="NCBI Taxonomy" id="1676614"/>
    <lineage>
        <taxon>Bacteria</taxon>
        <taxon>Pseudomonadati</taxon>
        <taxon>Bacteroidota</taxon>
        <taxon>Bacteroidia</taxon>
        <taxon>Bacteroidales</taxon>
        <taxon>Prevotellaceae</taxon>
        <taxon>Xylanibacter</taxon>
    </lineage>
</organism>
<evidence type="ECO:0000313" key="1">
    <source>
        <dbReference type="EMBL" id="KOO69858.1"/>
    </source>
</evidence>
<dbReference type="Proteomes" id="UP000036951">
    <property type="component" value="Unassembled WGS sequence"/>
</dbReference>
<dbReference type="AlphaFoldDB" id="A0A8E1QZZ1"/>
<protein>
    <submittedName>
        <fullName evidence="1">Uncharacterized protein</fullName>
    </submittedName>
</protein>
<sequence>MTDIMSERAAVMDLSFFTLEDGNLAQHQTVEPDANSLSMTIYMNRGDYHNIALAATHSVSEVTISGASTYTGISLRQAQADTLDSHSAAIYMGYGRMLMDNVFGHFYVPLYMVNSVPVLVVNPNNSPAKALVAYTRRTSSGLHCSDSTFVYDNEAVIRTHRTEGGGLLAFHSVCFPSANTAKSRATDDPTVAEGSIWEMDLITQMPDGKYVKNTLYMKNPLKAGEMQVIKVKLNDEGGVVTENPEVGVSVELDWKPGGDFDIEI</sequence>
<proteinExistence type="predicted"/>
<comment type="caution">
    <text evidence="1">The sequence shown here is derived from an EMBL/GenBank/DDBJ whole genome shotgun (WGS) entry which is preliminary data.</text>
</comment>
<dbReference type="EMBL" id="LFQU01000001">
    <property type="protein sequence ID" value="KOO69858.1"/>
    <property type="molecule type" value="Genomic_DNA"/>
</dbReference>
<keyword evidence="2" id="KW-1185">Reference proteome</keyword>
<name>A0A8E1QZZ1_9BACT</name>
<evidence type="ECO:0000313" key="2">
    <source>
        <dbReference type="Proteomes" id="UP000036951"/>
    </source>
</evidence>